<proteinExistence type="predicted"/>
<accession>A0A1B6KCT3</accession>
<dbReference type="EMBL" id="GEBQ01030731">
    <property type="protein sequence ID" value="JAT09246.1"/>
    <property type="molecule type" value="Transcribed_RNA"/>
</dbReference>
<evidence type="ECO:0000313" key="2">
    <source>
        <dbReference type="EMBL" id="JAT09246.1"/>
    </source>
</evidence>
<name>A0A1B6KCT3_9HEMI</name>
<feature type="non-terminal residue" evidence="2">
    <location>
        <position position="186"/>
    </location>
</feature>
<protein>
    <submittedName>
        <fullName evidence="2">Uncharacterized protein</fullName>
    </submittedName>
</protein>
<organism evidence="2">
    <name type="scientific">Graphocephala atropunctata</name>
    <dbReference type="NCBI Taxonomy" id="36148"/>
    <lineage>
        <taxon>Eukaryota</taxon>
        <taxon>Metazoa</taxon>
        <taxon>Ecdysozoa</taxon>
        <taxon>Arthropoda</taxon>
        <taxon>Hexapoda</taxon>
        <taxon>Insecta</taxon>
        <taxon>Pterygota</taxon>
        <taxon>Neoptera</taxon>
        <taxon>Paraneoptera</taxon>
        <taxon>Hemiptera</taxon>
        <taxon>Auchenorrhyncha</taxon>
        <taxon>Membracoidea</taxon>
        <taxon>Cicadellidae</taxon>
        <taxon>Cicadellinae</taxon>
        <taxon>Cicadellini</taxon>
        <taxon>Graphocephala</taxon>
    </lineage>
</organism>
<feature type="compositionally biased region" description="Pro residues" evidence="1">
    <location>
        <begin position="158"/>
        <end position="175"/>
    </location>
</feature>
<feature type="compositionally biased region" description="Polar residues" evidence="1">
    <location>
        <begin position="140"/>
        <end position="150"/>
    </location>
</feature>
<dbReference type="AlphaFoldDB" id="A0A1B6KCT3"/>
<reference evidence="2" key="1">
    <citation type="submission" date="2015-11" db="EMBL/GenBank/DDBJ databases">
        <title>De novo transcriptome assembly of four potential Pierce s Disease insect vectors from Arizona vineyards.</title>
        <authorList>
            <person name="Tassone E.E."/>
        </authorList>
    </citation>
    <scope>NUCLEOTIDE SEQUENCE</scope>
</reference>
<feature type="region of interest" description="Disordered" evidence="1">
    <location>
        <begin position="30"/>
        <end position="186"/>
    </location>
</feature>
<feature type="non-terminal residue" evidence="2">
    <location>
        <position position="1"/>
    </location>
</feature>
<sequence>GCSKCQWTSGSLVQACLDSRRCGSPVCPRTFESRDKPGQGFPRSIDTWNNPSAEDASGEKMENWDNGASEDWDAEEFKSKPHESWEDGFPSPEDWDNEEYTGSLADSKVFTASSGPEPTSTPQPPTSDTPVDASLPECDQTATVPPQTQPLVLDMQPPQVPPQAQPRPPQMPPSPVAVGTLTPAQT</sequence>
<evidence type="ECO:0000256" key="1">
    <source>
        <dbReference type="SAM" id="MobiDB-lite"/>
    </source>
</evidence>
<gene>
    <name evidence="2" type="ORF">g.34243</name>
</gene>
<feature type="compositionally biased region" description="Basic and acidic residues" evidence="1">
    <location>
        <begin position="75"/>
        <end position="85"/>
    </location>
</feature>